<evidence type="ECO:0000313" key="2">
    <source>
        <dbReference type="Proteomes" id="UP000259026"/>
    </source>
</evidence>
<evidence type="ECO:0000313" key="1">
    <source>
        <dbReference type="EMBL" id="AXQ68635.1"/>
    </source>
</evidence>
<proteinExistence type="predicted"/>
<reference evidence="1 2" key="2">
    <citation type="submission" date="2018-09" db="EMBL/GenBank/DDBJ databases">
        <title>Giant CbK-like Caulobacter bacteriophages have genetically divergent genomes.</title>
        <authorList>
            <person name="Wilson K."/>
            <person name="Ely B."/>
        </authorList>
    </citation>
    <scope>NUCLEOTIDE SEQUENCE [LARGE SCALE GENOMIC DNA]</scope>
</reference>
<name>A0A385ECA4_9CAUD</name>
<dbReference type="EMBL" id="MH588545">
    <property type="protein sequence ID" value="AXQ68635.1"/>
    <property type="molecule type" value="Genomic_DNA"/>
</dbReference>
<reference evidence="2" key="1">
    <citation type="submission" date="2018-07" db="EMBL/GenBank/DDBJ databases">
        <title>Giant CbK-like Caulobacter bacteriophages have genetically divergent genomes.</title>
        <authorList>
            <person name="Wilson K.M."/>
            <person name="Ely B."/>
        </authorList>
    </citation>
    <scope>NUCLEOTIDE SEQUENCE [LARGE SCALE GENOMIC DNA]</scope>
</reference>
<dbReference type="Proteomes" id="UP000259026">
    <property type="component" value="Segment"/>
</dbReference>
<protein>
    <submittedName>
        <fullName evidence="1">Uncharacterized protein</fullName>
    </submittedName>
</protein>
<sequence length="231" mass="23865">MAISINEIVDALQKKILSGKTKTGKSTDKFPSNESISSPLVVFPDNIWKDAGSVPASPPASTTSLVTVYAGASRIRMTADPTSAPNETWLATSTYNTPASRLTDFLDTNFGTGYAVRVFIGDPNGGPAARIFPDTSGEEWTFDYVAGVLNFPTAVPGSKTATVGSGTVSVAGNGIYIEVYRYTGEKGVGGGGVQPGDLGTMATQDSDAVDITGGDIANVTFTNVTIDGGTF</sequence>
<keyword evidence="2" id="KW-1185">Reference proteome</keyword>
<accession>A0A385ECA4</accession>
<gene>
    <name evidence="1" type="ORF">CcrPW_gp096</name>
</gene>
<organism evidence="1 2">
    <name type="scientific">Caulobacter phage CcrPW</name>
    <dbReference type="NCBI Taxonomy" id="2283271"/>
    <lineage>
        <taxon>Viruses</taxon>
        <taxon>Duplodnaviria</taxon>
        <taxon>Heunggongvirae</taxon>
        <taxon>Uroviricota</taxon>
        <taxon>Caudoviricetes</taxon>
        <taxon>Jeanschmidtviridae</taxon>
        <taxon>Colossusvirus</taxon>
        <taxon>Colossusvirus PW</taxon>
    </lineage>
</organism>